<dbReference type="RefSeq" id="XP_033232576.1">
    <property type="nucleotide sequence ID" value="XM_033376685.1"/>
</dbReference>
<dbReference type="AlphaFoldDB" id="A0A6I8V3M2"/>
<feature type="domain" description="Proteasome alpha-type subunits" evidence="4">
    <location>
        <begin position="8"/>
        <end position="30"/>
    </location>
</feature>
<dbReference type="InterPro" id="IPR000426">
    <property type="entry name" value="Proteasome_asu_N"/>
</dbReference>
<evidence type="ECO:0000313" key="5">
    <source>
        <dbReference type="Proteomes" id="UP000001819"/>
    </source>
</evidence>
<evidence type="ECO:0000256" key="3">
    <source>
        <dbReference type="PROSITE-ProRule" id="PRU00808"/>
    </source>
</evidence>
<dbReference type="InterPro" id="IPR029055">
    <property type="entry name" value="Ntn_hydrolases_N"/>
</dbReference>
<reference evidence="6" key="2">
    <citation type="submission" date="2025-04" db="UniProtKB">
        <authorList>
            <consortium name="RefSeq"/>
        </authorList>
    </citation>
    <scope>IDENTIFICATION</scope>
    <source>
        <strain evidence="6">MV-25-SWS-2005</strain>
        <tissue evidence="6">Whole body</tissue>
    </source>
</reference>
<dbReference type="KEGG" id="dpo:6897927"/>
<dbReference type="GO" id="GO:0019773">
    <property type="term" value="C:proteasome core complex, alpha-subunit complex"/>
    <property type="evidence" value="ECO:0007669"/>
    <property type="project" value="UniProtKB-UniRule"/>
</dbReference>
<evidence type="ECO:0000256" key="2">
    <source>
        <dbReference type="ARBA" id="ARBA00022942"/>
    </source>
</evidence>
<dbReference type="PROSITE" id="PS51475">
    <property type="entry name" value="PROTEASOME_ALPHA_2"/>
    <property type="match status" value="1"/>
</dbReference>
<dbReference type="RefSeq" id="XP_002138029.2">
    <property type="nucleotide sequence ID" value="XM_002137993.3"/>
</dbReference>
<reference evidence="5" key="1">
    <citation type="submission" date="2024-06" db="UniProtKB">
        <authorList>
            <consortium name="RefSeq"/>
        </authorList>
    </citation>
    <scope>NUCLEOTIDE SEQUENCE [LARGE SCALE GENOMIC DNA]</scope>
    <source>
        <strain evidence="7">MV-25-SWS-2005</strain>
        <strain evidence="5">MV2-25</strain>
        <tissue evidence="7">Whole body</tissue>
    </source>
</reference>
<dbReference type="Proteomes" id="UP000001819">
    <property type="component" value="Chromosome 2"/>
</dbReference>
<protein>
    <submittedName>
        <fullName evidence="6 7">Proteasome subunit alpha type-6-like</fullName>
    </submittedName>
</protein>
<dbReference type="InterPro" id="IPR050115">
    <property type="entry name" value="Proteasome_alpha"/>
</dbReference>
<keyword evidence="2 3" id="KW-0647">Proteasome</keyword>
<proteinExistence type="inferred from homology"/>
<name>A0A6I8V3M2_DROPS</name>
<evidence type="ECO:0000256" key="1">
    <source>
        <dbReference type="ARBA" id="ARBA00002000"/>
    </source>
</evidence>
<comment type="function">
    <text evidence="1">The proteasome is a multicatalytic proteinase complex which is characterized by its ability to cleave peptides with Arg, Phe, Tyr, Leu, and Glu adjacent to the leaving group at neutral or slightly basic pH. The proteasome has an ATP-dependent proteolytic activity.</text>
</comment>
<dbReference type="Gene3D" id="3.60.20.10">
    <property type="entry name" value="Glutamine Phosphoribosylpyrophosphate, subunit 1, domain 1"/>
    <property type="match status" value="1"/>
</dbReference>
<dbReference type="Pfam" id="PF10584">
    <property type="entry name" value="Proteasome_A_N"/>
    <property type="match status" value="1"/>
</dbReference>
<dbReference type="Pfam" id="PF00227">
    <property type="entry name" value="Proteasome"/>
    <property type="match status" value="1"/>
</dbReference>
<keyword evidence="5" id="KW-1185">Reference proteome</keyword>
<dbReference type="SUPFAM" id="SSF56235">
    <property type="entry name" value="N-terminal nucleophile aminohydrolases (Ntn hydrolases)"/>
    <property type="match status" value="1"/>
</dbReference>
<dbReference type="GO" id="GO:0006511">
    <property type="term" value="P:ubiquitin-dependent protein catabolic process"/>
    <property type="evidence" value="ECO:0007669"/>
    <property type="project" value="InterPro"/>
</dbReference>
<dbReference type="GO" id="GO:0005634">
    <property type="term" value="C:nucleus"/>
    <property type="evidence" value="ECO:0007669"/>
    <property type="project" value="UniProtKB-ARBA"/>
</dbReference>
<gene>
    <name evidence="6 7" type="primary">LOC6897927</name>
</gene>
<accession>A0A6I8V3M2</accession>
<dbReference type="PANTHER" id="PTHR11599">
    <property type="entry name" value="PROTEASOME SUBUNIT ALPHA/BETA"/>
    <property type="match status" value="1"/>
</dbReference>
<sequence length="248" mass="27457">MSRLTAGLDQQITIFSPSGDLHQIDYARKAAALENTTVALKTKNAAVLATQKRITDKTIVPRSVKHLFRITPKIGCCMTGRIGDSHFQVRRSRNEASKFRYTCGYDVTAKALCERMADINQVYSQHPEIRPLGCSMILIEYDEKLGPTLHMTDPGADCNSYKGCGLGPQADQAEAFLTAHLKGGTRNMSEEKAIQLALECLGTVLDIRFEPLHLEVGIVSKAHPEFRMLDEMEIAEQLSNMLRSSQGS</sequence>
<comment type="similarity">
    <text evidence="3">Belongs to the peptidase T1A family.</text>
</comment>
<organism evidence="5 6">
    <name type="scientific">Drosophila pseudoobscura pseudoobscura</name>
    <name type="common">Fruit fly</name>
    <dbReference type="NCBI Taxonomy" id="46245"/>
    <lineage>
        <taxon>Eukaryota</taxon>
        <taxon>Metazoa</taxon>
        <taxon>Ecdysozoa</taxon>
        <taxon>Arthropoda</taxon>
        <taxon>Hexapoda</taxon>
        <taxon>Insecta</taxon>
        <taxon>Pterygota</taxon>
        <taxon>Neoptera</taxon>
        <taxon>Endopterygota</taxon>
        <taxon>Diptera</taxon>
        <taxon>Brachycera</taxon>
        <taxon>Muscomorpha</taxon>
        <taxon>Ephydroidea</taxon>
        <taxon>Drosophilidae</taxon>
        <taxon>Drosophila</taxon>
        <taxon>Sophophora</taxon>
    </lineage>
</organism>
<evidence type="ECO:0000313" key="7">
    <source>
        <dbReference type="RefSeq" id="XP_033232576.1"/>
    </source>
</evidence>
<dbReference type="SMART" id="SM00948">
    <property type="entry name" value="Proteasome_A_N"/>
    <property type="match status" value="1"/>
</dbReference>
<evidence type="ECO:0000259" key="4">
    <source>
        <dbReference type="SMART" id="SM00948"/>
    </source>
</evidence>
<dbReference type="InterPro" id="IPR023332">
    <property type="entry name" value="Proteasome_alpha-type"/>
</dbReference>
<evidence type="ECO:0000313" key="6">
    <source>
        <dbReference type="RefSeq" id="XP_002138029.2"/>
    </source>
</evidence>
<dbReference type="InterPro" id="IPR001353">
    <property type="entry name" value="Proteasome_sua/b"/>
</dbReference>